<dbReference type="WBParaSite" id="MCU_009260-RA">
    <property type="protein sequence ID" value="MCU_009260-RA"/>
    <property type="gene ID" value="MCU_009260"/>
</dbReference>
<organism evidence="1">
    <name type="scientific">Mesocestoides corti</name>
    <name type="common">Flatworm</name>
    <dbReference type="NCBI Taxonomy" id="53468"/>
    <lineage>
        <taxon>Eukaryota</taxon>
        <taxon>Metazoa</taxon>
        <taxon>Spiralia</taxon>
        <taxon>Lophotrochozoa</taxon>
        <taxon>Platyhelminthes</taxon>
        <taxon>Cestoda</taxon>
        <taxon>Eucestoda</taxon>
        <taxon>Cyclophyllidea</taxon>
        <taxon>Mesocestoididae</taxon>
        <taxon>Mesocestoides</taxon>
    </lineage>
</organism>
<name>A0A5K3FNM4_MESCO</name>
<dbReference type="AlphaFoldDB" id="A0A5K3FNM4"/>
<reference evidence="1" key="1">
    <citation type="submission" date="2019-11" db="UniProtKB">
        <authorList>
            <consortium name="WormBaseParasite"/>
        </authorList>
    </citation>
    <scope>IDENTIFICATION</scope>
</reference>
<protein>
    <submittedName>
        <fullName evidence="1">DUF4476 domain-containing protein</fullName>
    </submittedName>
</protein>
<sequence length="220" mass="24109">MTLKPLSDSDFSRLFDELKAETTDNESKLTKLYYSKGNFSGQQAATLLSTFKTAPEKIRALRILKRISSYANGTVAAGGHFVSGGNGSIYSSGIPLSEHAYGPVKLQLRDKYGKVERLNFADTIKDKPNSMYTCHPSYSYGHNMDPSYYKHGGRPPLPPKPIDSAVTGPAHSLHTKYLPRHEVDGVVCHSRGDPCLGAEQSGVTPIGFIDHKKKEDTNCC</sequence>
<proteinExistence type="predicted"/>
<evidence type="ECO:0000313" key="1">
    <source>
        <dbReference type="WBParaSite" id="MCU_009260-RA"/>
    </source>
</evidence>
<accession>A0A5K3FNM4</accession>